<gene>
    <name evidence="3" type="ORF">F5Z01DRAFT_622262</name>
</gene>
<dbReference type="AlphaFoldDB" id="A0A9P7ZLU7"/>
<evidence type="ECO:0000313" key="4">
    <source>
        <dbReference type="Proteomes" id="UP000887229"/>
    </source>
</evidence>
<dbReference type="PANTHER" id="PTHR10900">
    <property type="entry name" value="PERIOSTIN-RELATED"/>
    <property type="match status" value="1"/>
</dbReference>
<dbReference type="Proteomes" id="UP000887229">
    <property type="component" value="Unassembled WGS sequence"/>
</dbReference>
<dbReference type="RefSeq" id="XP_046118418.1">
    <property type="nucleotide sequence ID" value="XM_046261252.1"/>
</dbReference>
<name>A0A9P7ZLU7_9HYPO</name>
<dbReference type="Gene3D" id="2.30.180.10">
    <property type="entry name" value="FAS1 domain"/>
    <property type="match status" value="2"/>
</dbReference>
<dbReference type="InterPro" id="IPR050904">
    <property type="entry name" value="Adhesion/Biosynth-related"/>
</dbReference>
<dbReference type="OrthoDB" id="286301at2759"/>
<keyword evidence="1" id="KW-0732">Signal</keyword>
<dbReference type="GeneID" id="70292155"/>
<feature type="domain" description="FAS1" evidence="2">
    <location>
        <begin position="175"/>
        <end position="309"/>
    </location>
</feature>
<evidence type="ECO:0000313" key="3">
    <source>
        <dbReference type="EMBL" id="KAG9254494.1"/>
    </source>
</evidence>
<feature type="signal peptide" evidence="1">
    <location>
        <begin position="1"/>
        <end position="15"/>
    </location>
</feature>
<dbReference type="PANTHER" id="PTHR10900:SF77">
    <property type="entry name" value="FI19380P1"/>
    <property type="match status" value="1"/>
</dbReference>
<protein>
    <submittedName>
        <fullName evidence="3">FAS1 domain-containing protein</fullName>
    </submittedName>
</protein>
<evidence type="ECO:0000256" key="1">
    <source>
        <dbReference type="SAM" id="SignalP"/>
    </source>
</evidence>
<dbReference type="PROSITE" id="PS50213">
    <property type="entry name" value="FAS1"/>
    <property type="match status" value="2"/>
</dbReference>
<feature type="domain" description="FAS1" evidence="2">
    <location>
        <begin position="16"/>
        <end position="173"/>
    </location>
</feature>
<comment type="caution">
    <text evidence="3">The sequence shown here is derived from an EMBL/GenBank/DDBJ whole genome shotgun (WGS) entry which is preliminary data.</text>
</comment>
<dbReference type="Pfam" id="PF02469">
    <property type="entry name" value="Fasciclin"/>
    <property type="match status" value="2"/>
</dbReference>
<evidence type="ECO:0000259" key="2">
    <source>
        <dbReference type="PROSITE" id="PS50213"/>
    </source>
</evidence>
<dbReference type="EMBL" id="MU251254">
    <property type="protein sequence ID" value="KAG9254494.1"/>
    <property type="molecule type" value="Genomic_DNA"/>
</dbReference>
<proteinExistence type="predicted"/>
<keyword evidence="4" id="KW-1185">Reference proteome</keyword>
<organism evidence="3 4">
    <name type="scientific">Emericellopsis atlantica</name>
    <dbReference type="NCBI Taxonomy" id="2614577"/>
    <lineage>
        <taxon>Eukaryota</taxon>
        <taxon>Fungi</taxon>
        <taxon>Dikarya</taxon>
        <taxon>Ascomycota</taxon>
        <taxon>Pezizomycotina</taxon>
        <taxon>Sordariomycetes</taxon>
        <taxon>Hypocreomycetidae</taxon>
        <taxon>Hypocreales</taxon>
        <taxon>Bionectriaceae</taxon>
        <taxon>Emericellopsis</taxon>
    </lineage>
</organism>
<dbReference type="InterPro" id="IPR000782">
    <property type="entry name" value="FAS1_domain"/>
</dbReference>
<dbReference type="SUPFAM" id="SSF82153">
    <property type="entry name" value="FAS1 domain"/>
    <property type="match status" value="2"/>
</dbReference>
<reference evidence="3" key="1">
    <citation type="journal article" date="2021" name="IMA Fungus">
        <title>Genomic characterization of three marine fungi, including Emericellopsis atlantica sp. nov. with signatures of a generalist lifestyle and marine biomass degradation.</title>
        <authorList>
            <person name="Hagestad O.C."/>
            <person name="Hou L."/>
            <person name="Andersen J.H."/>
            <person name="Hansen E.H."/>
            <person name="Altermark B."/>
            <person name="Li C."/>
            <person name="Kuhnert E."/>
            <person name="Cox R.J."/>
            <person name="Crous P.W."/>
            <person name="Spatafora J.W."/>
            <person name="Lail K."/>
            <person name="Amirebrahimi M."/>
            <person name="Lipzen A."/>
            <person name="Pangilinan J."/>
            <person name="Andreopoulos W."/>
            <person name="Hayes R.D."/>
            <person name="Ng V."/>
            <person name="Grigoriev I.V."/>
            <person name="Jackson S.A."/>
            <person name="Sutton T.D.S."/>
            <person name="Dobson A.D.W."/>
            <person name="Rama T."/>
        </authorList>
    </citation>
    <scope>NUCLEOTIDE SEQUENCE</scope>
    <source>
        <strain evidence="3">TS7</strain>
    </source>
</reference>
<dbReference type="InterPro" id="IPR036378">
    <property type="entry name" value="FAS1_dom_sf"/>
</dbReference>
<accession>A0A9P7ZLU7</accession>
<sequence>MRLLTLASLVAAAAAQSDLASTLASQDDLSTLLSVLQGLPDLVDALSSATNITIFAPTNDAFDSVPEDSAIGQAIANNDTTAISALLSNHVYQGQYPADAVMETPVWIQSLLDDSYVSDGMPFSNFTGGQYSGVVLDGDNVVVISGDLTLSTVTEADIMVGDSVIVHKIDKPIAFSPTLVDYTRRDGLLNFNAALATADLPVNFGDDSDKMSISDFTIFVPNDAAFAAIGSVLEGADLKTLQDVLTYHLVADNVVFSTALGNVSLPSYQGADLTFTVADDGSAWVNDAKIVFPNVLLANGVAHIIDGVLNPADAPFDRADIMPEADASDRVAFENATPVSMLPFSTTTPEMSYTTPELLQTYAAVAADGDMEATMTSDMGGDSTGEPSSVPTDSGAVKMMTGGVLAGAMLVSMLMI</sequence>
<dbReference type="SMART" id="SM00554">
    <property type="entry name" value="FAS1"/>
    <property type="match status" value="2"/>
</dbReference>
<feature type="chain" id="PRO_5040437274" evidence="1">
    <location>
        <begin position="16"/>
        <end position="416"/>
    </location>
</feature>